<sequence length="164" mass="19264">MLNCLINVSFDCATMFKQLCFGDYVNMSMCVECHHLLCYYLICIEYTIMIQLTYNSFYFRYTTIGGILGKYPRQLVTNELLAIVSNLDDFNSICTPPNQESPIDIHIPCRDLSMHLRYVDYFKFNKQILKKIILCTLWVINMKVYKMEGSENDILQSSKSRELK</sequence>
<comment type="caution">
    <text evidence="1">The sequence shown here is derived from an EMBL/GenBank/DDBJ whole genome shotgun (WGS) entry which is preliminary data.</text>
</comment>
<evidence type="ECO:0000313" key="1">
    <source>
        <dbReference type="EMBL" id="KAJ0197094.1"/>
    </source>
</evidence>
<accession>A0A9R1X3I2</accession>
<keyword evidence="2" id="KW-1185">Reference proteome</keyword>
<name>A0A9R1X3I2_LACSA</name>
<evidence type="ECO:0000313" key="2">
    <source>
        <dbReference type="Proteomes" id="UP000235145"/>
    </source>
</evidence>
<reference evidence="1 2" key="1">
    <citation type="journal article" date="2017" name="Nat. Commun.">
        <title>Genome assembly with in vitro proximity ligation data and whole-genome triplication in lettuce.</title>
        <authorList>
            <person name="Reyes-Chin-Wo S."/>
            <person name="Wang Z."/>
            <person name="Yang X."/>
            <person name="Kozik A."/>
            <person name="Arikit S."/>
            <person name="Song C."/>
            <person name="Xia L."/>
            <person name="Froenicke L."/>
            <person name="Lavelle D.O."/>
            <person name="Truco M.J."/>
            <person name="Xia R."/>
            <person name="Zhu S."/>
            <person name="Xu C."/>
            <person name="Xu H."/>
            <person name="Xu X."/>
            <person name="Cox K."/>
            <person name="Korf I."/>
            <person name="Meyers B.C."/>
            <person name="Michelmore R.W."/>
        </authorList>
    </citation>
    <scope>NUCLEOTIDE SEQUENCE [LARGE SCALE GENOMIC DNA]</scope>
    <source>
        <strain evidence="2">cv. Salinas</strain>
        <tissue evidence="1">Seedlings</tissue>
    </source>
</reference>
<organism evidence="1 2">
    <name type="scientific">Lactuca sativa</name>
    <name type="common">Garden lettuce</name>
    <dbReference type="NCBI Taxonomy" id="4236"/>
    <lineage>
        <taxon>Eukaryota</taxon>
        <taxon>Viridiplantae</taxon>
        <taxon>Streptophyta</taxon>
        <taxon>Embryophyta</taxon>
        <taxon>Tracheophyta</taxon>
        <taxon>Spermatophyta</taxon>
        <taxon>Magnoliopsida</taxon>
        <taxon>eudicotyledons</taxon>
        <taxon>Gunneridae</taxon>
        <taxon>Pentapetalae</taxon>
        <taxon>asterids</taxon>
        <taxon>campanulids</taxon>
        <taxon>Asterales</taxon>
        <taxon>Asteraceae</taxon>
        <taxon>Cichorioideae</taxon>
        <taxon>Cichorieae</taxon>
        <taxon>Lactucinae</taxon>
        <taxon>Lactuca</taxon>
    </lineage>
</organism>
<dbReference type="EMBL" id="NBSK02000007">
    <property type="protein sequence ID" value="KAJ0197094.1"/>
    <property type="molecule type" value="Genomic_DNA"/>
</dbReference>
<proteinExistence type="predicted"/>
<protein>
    <submittedName>
        <fullName evidence="1">Uncharacterized protein</fullName>
    </submittedName>
</protein>
<dbReference type="Proteomes" id="UP000235145">
    <property type="component" value="Unassembled WGS sequence"/>
</dbReference>
<gene>
    <name evidence="1" type="ORF">LSAT_V11C700364270</name>
</gene>
<dbReference type="AlphaFoldDB" id="A0A9R1X3I2"/>